<dbReference type="Gene3D" id="3.10.670.10">
    <property type="entry name" value="Secreted effector protein ssei"/>
    <property type="match status" value="1"/>
</dbReference>
<organism evidence="2 3">
    <name type="scientific">Erwinia tasmaniensis (strain DSM 17950 / CFBP 7177 / CIP 109463 / NCPPB 4357 / Et1/99)</name>
    <dbReference type="NCBI Taxonomy" id="465817"/>
    <lineage>
        <taxon>Bacteria</taxon>
        <taxon>Pseudomonadati</taxon>
        <taxon>Pseudomonadota</taxon>
        <taxon>Gammaproteobacteria</taxon>
        <taxon>Enterobacterales</taxon>
        <taxon>Erwiniaceae</taxon>
        <taxon>Erwinia</taxon>
    </lineage>
</organism>
<dbReference type="Proteomes" id="UP000001726">
    <property type="component" value="Chromosome"/>
</dbReference>
<accession>B2VCT8</accession>
<dbReference type="Pfam" id="PF15645">
    <property type="entry name" value="Tox-PLDMTX"/>
    <property type="match status" value="1"/>
</dbReference>
<dbReference type="KEGG" id="eta:ETA_29930"/>
<gene>
    <name evidence="2" type="ordered locus">ETA_29930</name>
</gene>
<dbReference type="AlphaFoldDB" id="B2VCT8"/>
<dbReference type="EMBL" id="CU468135">
    <property type="protein sequence ID" value="CAO98039.1"/>
    <property type="molecule type" value="Genomic_DNA"/>
</dbReference>
<dbReference type="OrthoDB" id="6631822at2"/>
<evidence type="ECO:0000313" key="2">
    <source>
        <dbReference type="EMBL" id="CAO98039.1"/>
    </source>
</evidence>
<dbReference type="eggNOG" id="COG5539">
    <property type="taxonomic scope" value="Bacteria"/>
</dbReference>
<keyword evidence="3" id="KW-1185">Reference proteome</keyword>
<sequence>MLQIQNDERFPQRIRNNAYLARIGARLLVPVDIKGYRLNNTLFLPDSRGSKTGVIIRLDSEIPYYYVDEGKDLSENIRWALPYKADERKREGVMNYFTWFNIFYITPSGVDILFNIIDGTLSFEENFNFNNPDPMDIASLSANLADTMEADYKLKGHAITNRLLISRAIAGAHIPDLGVTATEAEYHHGFTWHNMTPAEYLRSFTSPFSTLSGEMQLVSSSIKGETVQETELHAHQAEYIGSWVDATIGAITSFTPAGWVLNTAQSAADIAADLTEGKEPDPLAVAGLVVGCIPGDRIAAKVGKFTRIGGKAVKYGMMLGNKAVDLSIVAESIKTAVGTGEPLAIYQALLASGMSVKNAYDMAKHMSSALKLGKTMEESAALEELDAIHNNIPESSLSSTMPERKFIIGSTEMLGKINNGEIEISRDKGATWNKGSKLHLLAFRLQNSGGGRRLIDWIKSKADINEHRASSPTWEPLPPNSPERSIEPTLERYNYKDLSLIENWLIKETSTLLKKNLGHRYNKYVSNPHENCANAAIEVAKELRDSRYTDVKIIELGIWPNGGVDTFPTNHYVVTAKKYGIEISVDLTAGQFEQYGFSGPIITTKDSWIYQWQQNMKEKPRLLVKMAPLSRGISTSPFSMNYINPQLTVPNGTLLQRPSWYK</sequence>
<dbReference type="InterPro" id="IPR028907">
    <property type="entry name" value="Tox-PLDMTX_dom"/>
</dbReference>
<evidence type="ECO:0000259" key="1">
    <source>
        <dbReference type="Pfam" id="PF15645"/>
    </source>
</evidence>
<evidence type="ECO:0000313" key="3">
    <source>
        <dbReference type="Proteomes" id="UP000001726"/>
    </source>
</evidence>
<dbReference type="STRING" id="465817.ETA_29930"/>
<dbReference type="CDD" id="cd20749">
    <property type="entry name" value="nigritoxin_M"/>
    <property type="match status" value="1"/>
</dbReference>
<proteinExistence type="predicted"/>
<protein>
    <recommendedName>
        <fullName evidence="1">Tox-PLDMTX domain-containing protein</fullName>
    </recommendedName>
</protein>
<name>B2VCT8_ERWT9</name>
<feature type="domain" description="Tox-PLDMTX" evidence="1">
    <location>
        <begin position="527"/>
        <end position="628"/>
    </location>
</feature>
<dbReference type="RefSeq" id="WP_012442691.1">
    <property type="nucleotide sequence ID" value="NC_010694.1"/>
</dbReference>
<reference evidence="2 3" key="1">
    <citation type="journal article" date="2008" name="Environ. Microbiol.">
        <title>The genome of Erwinia tasmaniensis strain Et1/99, a non-pathogenic bacterium in the genus Erwinia.</title>
        <authorList>
            <person name="Kube M."/>
            <person name="Migdoll A.M."/>
            <person name="Mueller I."/>
            <person name="Kuhl H."/>
            <person name="Beck A."/>
            <person name="Reinhardt R."/>
            <person name="Geider K."/>
        </authorList>
    </citation>
    <scope>NUCLEOTIDE SEQUENCE [LARGE SCALE GENOMIC DNA]</scope>
    <source>
        <strain evidence="3">DSM 17950 / CFBP 7177 / CIP 109463 / NCPPB 4357 / Et1/99</strain>
    </source>
</reference>
<dbReference type="HOGENOM" id="CLU_414326_0_0_6"/>